<evidence type="ECO:0000313" key="1">
    <source>
        <dbReference type="EMBL" id="CAD7266646.1"/>
    </source>
</evidence>
<proteinExistence type="predicted"/>
<organism evidence="1">
    <name type="scientific">Timema shepardi</name>
    <name type="common">Walking stick</name>
    <dbReference type="NCBI Taxonomy" id="629360"/>
    <lineage>
        <taxon>Eukaryota</taxon>
        <taxon>Metazoa</taxon>
        <taxon>Ecdysozoa</taxon>
        <taxon>Arthropoda</taxon>
        <taxon>Hexapoda</taxon>
        <taxon>Insecta</taxon>
        <taxon>Pterygota</taxon>
        <taxon>Neoptera</taxon>
        <taxon>Polyneoptera</taxon>
        <taxon>Phasmatodea</taxon>
        <taxon>Timematodea</taxon>
        <taxon>Timematoidea</taxon>
        <taxon>Timematidae</taxon>
        <taxon>Timema</taxon>
    </lineage>
</organism>
<gene>
    <name evidence="1" type="ORF">TSIB3V08_LOCUS10661</name>
</gene>
<dbReference type="AlphaFoldDB" id="A0A7R9G5Y2"/>
<accession>A0A7R9G5Y2</accession>
<protein>
    <submittedName>
        <fullName evidence="1">Uncharacterized protein</fullName>
    </submittedName>
</protein>
<name>A0A7R9G5Y2_TIMSH</name>
<dbReference type="EMBL" id="OC007365">
    <property type="protein sequence ID" value="CAD7266646.1"/>
    <property type="molecule type" value="Genomic_DNA"/>
</dbReference>
<reference evidence="1" key="1">
    <citation type="submission" date="2020-11" db="EMBL/GenBank/DDBJ databases">
        <authorList>
            <person name="Tran Van P."/>
        </authorList>
    </citation>
    <scope>NUCLEOTIDE SEQUENCE</scope>
</reference>
<sequence length="106" mass="12085">MDYGIVLPRQSRTPIRRVPQELVSPTTLYSTLSPPESNRVRISQCIVALLIIMSDDLSSSSDEDIVVADILLEQEKKKWIHDINKKRKVFGELEVGAFAVEEHHEK</sequence>